<comment type="caution">
    <text evidence="1">The sequence shown here is derived from an EMBL/GenBank/DDBJ whole genome shotgun (WGS) entry which is preliminary data.</text>
</comment>
<reference evidence="1 2" key="1">
    <citation type="journal article" date="2022" name="Gigascience">
        <title>A chromosome-level genome assembly and annotation of the desert horned lizard, Phrynosoma platyrhinos, provides insight into chromosomal rearrangements among reptiles.</title>
        <authorList>
            <person name="Koochekian N."/>
            <person name="Ascanio A."/>
            <person name="Farleigh K."/>
            <person name="Card D.C."/>
            <person name="Schield D.R."/>
            <person name="Castoe T.A."/>
            <person name="Jezkova T."/>
        </authorList>
    </citation>
    <scope>NUCLEOTIDE SEQUENCE [LARGE SCALE GENOMIC DNA]</scope>
    <source>
        <strain evidence="1">NK-2021</strain>
    </source>
</reference>
<protein>
    <submittedName>
        <fullName evidence="1">Uncharacterized protein</fullName>
    </submittedName>
</protein>
<dbReference type="EMBL" id="JAIPUX010000035">
    <property type="protein sequence ID" value="KAH0631595.1"/>
    <property type="molecule type" value="Genomic_DNA"/>
</dbReference>
<proteinExistence type="predicted"/>
<accession>A0ABQ7TQ84</accession>
<dbReference type="Proteomes" id="UP000826234">
    <property type="component" value="Unassembled WGS sequence"/>
</dbReference>
<evidence type="ECO:0000313" key="1">
    <source>
        <dbReference type="EMBL" id="KAH0631595.1"/>
    </source>
</evidence>
<keyword evidence="2" id="KW-1185">Reference proteome</keyword>
<evidence type="ECO:0000313" key="2">
    <source>
        <dbReference type="Proteomes" id="UP000826234"/>
    </source>
</evidence>
<organism evidence="1 2">
    <name type="scientific">Phrynosoma platyrhinos</name>
    <name type="common">Desert horned lizard</name>
    <dbReference type="NCBI Taxonomy" id="52577"/>
    <lineage>
        <taxon>Eukaryota</taxon>
        <taxon>Metazoa</taxon>
        <taxon>Chordata</taxon>
        <taxon>Craniata</taxon>
        <taxon>Vertebrata</taxon>
        <taxon>Euteleostomi</taxon>
        <taxon>Lepidosauria</taxon>
        <taxon>Squamata</taxon>
        <taxon>Bifurcata</taxon>
        <taxon>Unidentata</taxon>
        <taxon>Episquamata</taxon>
        <taxon>Toxicofera</taxon>
        <taxon>Iguania</taxon>
        <taxon>Phrynosomatidae</taxon>
        <taxon>Phrynosomatinae</taxon>
        <taxon>Phrynosoma</taxon>
    </lineage>
</organism>
<gene>
    <name evidence="1" type="ORF">JD844_006000</name>
</gene>
<name>A0ABQ7TQ84_PHRPL</name>
<sequence>MQCSDFALETL</sequence>